<dbReference type="InterPro" id="IPR042099">
    <property type="entry name" value="ANL_N_sf"/>
</dbReference>
<dbReference type="Proteomes" id="UP001595872">
    <property type="component" value="Unassembled WGS sequence"/>
</dbReference>
<dbReference type="PANTHER" id="PTHR43767:SF1">
    <property type="entry name" value="NONRIBOSOMAL PEPTIDE SYNTHASE PES1 (EUROFUNG)-RELATED"/>
    <property type="match status" value="1"/>
</dbReference>
<dbReference type="EMBL" id="JBHSIT010000010">
    <property type="protein sequence ID" value="MFC4911673.1"/>
    <property type="molecule type" value="Genomic_DNA"/>
</dbReference>
<gene>
    <name evidence="3" type="ORF">ACFPCY_30515</name>
</gene>
<dbReference type="PANTHER" id="PTHR43767">
    <property type="entry name" value="LONG-CHAIN-FATTY-ACID--COA LIGASE"/>
    <property type="match status" value="1"/>
</dbReference>
<evidence type="ECO:0000313" key="4">
    <source>
        <dbReference type="Proteomes" id="UP001595872"/>
    </source>
</evidence>
<comment type="caution">
    <text evidence="3">The sequence shown here is derived from an EMBL/GenBank/DDBJ whole genome shotgun (WGS) entry which is preliminary data.</text>
</comment>
<reference evidence="4" key="1">
    <citation type="journal article" date="2019" name="Int. J. Syst. Evol. Microbiol.">
        <title>The Global Catalogue of Microorganisms (GCM) 10K type strain sequencing project: providing services to taxonomists for standard genome sequencing and annotation.</title>
        <authorList>
            <consortium name="The Broad Institute Genomics Platform"/>
            <consortium name="The Broad Institute Genome Sequencing Center for Infectious Disease"/>
            <person name="Wu L."/>
            <person name="Ma J."/>
        </authorList>
    </citation>
    <scope>NUCLEOTIDE SEQUENCE [LARGE SCALE GENOMIC DNA]</scope>
    <source>
        <strain evidence="4">KLKA75</strain>
    </source>
</reference>
<proteinExistence type="predicted"/>
<feature type="region of interest" description="Disordered" evidence="1">
    <location>
        <begin position="180"/>
        <end position="215"/>
    </location>
</feature>
<dbReference type="Pfam" id="PF00501">
    <property type="entry name" value="AMP-binding"/>
    <property type="match status" value="1"/>
</dbReference>
<accession>A0ABV9U5A6</accession>
<dbReference type="RefSeq" id="WP_378260834.1">
    <property type="nucleotide sequence ID" value="NZ_JBHSIT010000010.1"/>
</dbReference>
<feature type="compositionally biased region" description="Gly residues" evidence="1">
    <location>
        <begin position="185"/>
        <end position="199"/>
    </location>
</feature>
<dbReference type="InterPro" id="IPR000873">
    <property type="entry name" value="AMP-dep_synth/lig_dom"/>
</dbReference>
<evidence type="ECO:0000256" key="1">
    <source>
        <dbReference type="SAM" id="MobiDB-lite"/>
    </source>
</evidence>
<dbReference type="Gene3D" id="3.40.50.12780">
    <property type="entry name" value="N-terminal domain of ligase-like"/>
    <property type="match status" value="1"/>
</dbReference>
<organism evidence="3 4">
    <name type="scientific">Actinomadura gamaensis</name>
    <dbReference type="NCBI Taxonomy" id="1763541"/>
    <lineage>
        <taxon>Bacteria</taxon>
        <taxon>Bacillati</taxon>
        <taxon>Actinomycetota</taxon>
        <taxon>Actinomycetes</taxon>
        <taxon>Streptosporangiales</taxon>
        <taxon>Thermomonosporaceae</taxon>
        <taxon>Actinomadura</taxon>
    </lineage>
</organism>
<evidence type="ECO:0000313" key="3">
    <source>
        <dbReference type="EMBL" id="MFC4911673.1"/>
    </source>
</evidence>
<dbReference type="SUPFAM" id="SSF56801">
    <property type="entry name" value="Acetyl-CoA synthetase-like"/>
    <property type="match status" value="1"/>
</dbReference>
<protein>
    <submittedName>
        <fullName evidence="3">AMP-binding protein</fullName>
    </submittedName>
</protein>
<sequence>MPEGEAGPGTVAEPTVTRAVLASAREHAARFGGRAALVDPDRRIGFGAFAALVPAAAAGLHRHGVRPGDVAAVQVAGVGELALAVHALCAAGAVPAPLPLDATVGELARMMTECGARFLVTGGEVAGAALAATERSYVRQAFAFGEYPGATSFARLVGAGAAGGTASGWGEQAAGWGETAATRGETGGGSGREGAGVGSAGPSDPPPEAPRDPALRLFEPPVDLTHADRFTALHRLAAVTGVHSGDVLVCGVRDCRPDVLIGLSDLCLAHGATLVGVPEPEVAPLLHAVGAHRATAAVVTPEKLRSLTFDHTPVPVPDVRLLVTGDVDPDVARACRHRHGWSPVSLT</sequence>
<dbReference type="InterPro" id="IPR050237">
    <property type="entry name" value="ATP-dep_AMP-bd_enzyme"/>
</dbReference>
<feature type="domain" description="AMP-dependent synthetase/ligase" evidence="2">
    <location>
        <begin position="25"/>
        <end position="128"/>
    </location>
</feature>
<name>A0ABV9U5A6_9ACTN</name>
<keyword evidence="4" id="KW-1185">Reference proteome</keyword>
<evidence type="ECO:0000259" key="2">
    <source>
        <dbReference type="Pfam" id="PF00501"/>
    </source>
</evidence>